<feature type="compositionally biased region" description="Basic residues" evidence="1">
    <location>
        <begin position="130"/>
        <end position="139"/>
    </location>
</feature>
<comment type="caution">
    <text evidence="3">The sequence shown here is derived from an EMBL/GenBank/DDBJ whole genome shotgun (WGS) entry which is preliminary data.</text>
</comment>
<protein>
    <submittedName>
        <fullName evidence="3">Uncharacterized protein</fullName>
    </submittedName>
</protein>
<feature type="region of interest" description="Disordered" evidence="1">
    <location>
        <begin position="118"/>
        <end position="158"/>
    </location>
</feature>
<dbReference type="OrthoDB" id="323433at2"/>
<dbReference type="Proteomes" id="UP000297855">
    <property type="component" value="Unassembled WGS sequence"/>
</dbReference>
<proteinExistence type="predicted"/>
<organism evidence="3 4">
    <name type="scientific">Leptospira fluminis</name>
    <dbReference type="NCBI Taxonomy" id="2484979"/>
    <lineage>
        <taxon>Bacteria</taxon>
        <taxon>Pseudomonadati</taxon>
        <taxon>Spirochaetota</taxon>
        <taxon>Spirochaetia</taxon>
        <taxon>Leptospirales</taxon>
        <taxon>Leptospiraceae</taxon>
        <taxon>Leptospira</taxon>
    </lineage>
</organism>
<dbReference type="EMBL" id="RQEV01000009">
    <property type="protein sequence ID" value="TGK18881.1"/>
    <property type="molecule type" value="Genomic_DNA"/>
</dbReference>
<evidence type="ECO:0000313" key="3">
    <source>
        <dbReference type="EMBL" id="TGK18881.1"/>
    </source>
</evidence>
<evidence type="ECO:0000256" key="1">
    <source>
        <dbReference type="SAM" id="MobiDB-lite"/>
    </source>
</evidence>
<dbReference type="RefSeq" id="WP_135813148.1">
    <property type="nucleotide sequence ID" value="NZ_RQEV01000009.1"/>
</dbReference>
<accession>A0A4R9GQH5</accession>
<reference evidence="3" key="1">
    <citation type="journal article" date="2019" name="PLoS Negl. Trop. Dis.">
        <title>Revisiting the worldwide diversity of Leptospira species in the environment.</title>
        <authorList>
            <person name="Vincent A.T."/>
            <person name="Schiettekatte O."/>
            <person name="Bourhy P."/>
            <person name="Veyrier F.J."/>
            <person name="Picardeau M."/>
        </authorList>
    </citation>
    <scope>NUCLEOTIDE SEQUENCE [LARGE SCALE GENOMIC DNA]</scope>
    <source>
        <strain evidence="3">SCS5</strain>
    </source>
</reference>
<evidence type="ECO:0000256" key="2">
    <source>
        <dbReference type="SAM" id="SignalP"/>
    </source>
</evidence>
<keyword evidence="2" id="KW-0732">Signal</keyword>
<feature type="chain" id="PRO_5020918534" evidence="2">
    <location>
        <begin position="25"/>
        <end position="303"/>
    </location>
</feature>
<feature type="signal peptide" evidence="2">
    <location>
        <begin position="1"/>
        <end position="24"/>
    </location>
</feature>
<gene>
    <name evidence="3" type="ORF">EHO61_08165</name>
</gene>
<evidence type="ECO:0000313" key="4">
    <source>
        <dbReference type="Proteomes" id="UP000297855"/>
    </source>
</evidence>
<name>A0A4R9GQH5_9LEPT</name>
<keyword evidence="4" id="KW-1185">Reference proteome</keyword>
<dbReference type="AlphaFoldDB" id="A0A4R9GQH5"/>
<sequence length="303" mass="34093">MVQPVVRIFLSFLLLGLSSLPISSQTEVQSRKDVPIGIIVYCPSPEKISEKDPVWERNLSLWYKAYKKRKQAEGGGAFLLGSFPITSANSEEERNRLRNTIGFDIMFDGASADLSRKKISNVKNEGREKSSRKKKNRRDKKSDSKNSKPSSSSVLGPTQALARTEANLNFLFYSSAFSPSTDTLPARKEFRSQLLKWVGEMENHFLLIQDFDPASKEDPNPVAEELRSLRAQGIGSLPSVILLTGSRPLRFYEGEYTFGCGVNPDSLRLVALELFFRNGKLIRIAEETYSLNSMDSNKPWVLE</sequence>